<dbReference type="InterPro" id="IPR036188">
    <property type="entry name" value="FAD/NAD-bd_sf"/>
</dbReference>
<organism evidence="2 3">
    <name type="scientific">Candidatus Desulfobia pelagia</name>
    <dbReference type="NCBI Taxonomy" id="2841692"/>
    <lineage>
        <taxon>Bacteria</taxon>
        <taxon>Pseudomonadati</taxon>
        <taxon>Thermodesulfobacteriota</taxon>
        <taxon>Desulfobulbia</taxon>
        <taxon>Desulfobulbales</taxon>
        <taxon>Desulfobulbaceae</taxon>
        <taxon>Candidatus Desulfobia</taxon>
    </lineage>
</organism>
<dbReference type="AlphaFoldDB" id="A0A8J6NCB0"/>
<dbReference type="EMBL" id="JACNJZ010000040">
    <property type="protein sequence ID" value="MBC8316547.1"/>
    <property type="molecule type" value="Genomic_DNA"/>
</dbReference>
<dbReference type="PIRSF" id="PIRSF038984">
    <property type="entry name" value="FAD_binding_protein"/>
    <property type="match status" value="1"/>
</dbReference>
<evidence type="ECO:0000313" key="3">
    <source>
        <dbReference type="Proteomes" id="UP000614424"/>
    </source>
</evidence>
<proteinExistence type="predicted"/>
<feature type="domain" description="FAD-dependent protein C-terminal" evidence="1">
    <location>
        <begin position="279"/>
        <end position="474"/>
    </location>
</feature>
<dbReference type="InterPro" id="IPR028348">
    <property type="entry name" value="FAD-binding_protein"/>
</dbReference>
<name>A0A8J6NCB0_9BACT</name>
<sequence length="522" mass="57743">MDLIISNVHIPIEEDGMDAYIHAAAQQLKIGEDTISIAKILSKSLDMSSKEQFFYTMSLVIRTADGFDNKPNFPEYREQIQESRKTTRIKGRPIIVGFGPAGMFAALELIDCGLKPLIFDRGKKIDERSVDVQRFIKERRINPESNIQFGEGGAGSYSDGKLFSRRNNNTSYVNRVLKAFVKFGAPAEIEYISKPHLGTDMLCRIVRNIRLYILERGGEIHYSSKMTDILISEGAASGIVINGDREYLSSSIYIALGHSARDTVEMMYEKGIALEQRMISVGVRIEHPVETVNRMRYGDKYCNFSGLGAATYSLNYTNRKIRRGVYTFCMCPGGEVVNASSDQGMLVLNGMSYSRRSSSFSNAALVVNCNAGDYKSASPLAGMEFQKEIERKAFHAGGGNWEVPAQNLMHFLGEESTAGLHQNSYKMGAVSADMKDILPGFVIEQLFGAFNKWKEEVPLFVSSQAILLGAETRTSSPVRITRNENYESVNVKNVYPIGEGSGYTGGITSSAADAIRAVGKHL</sequence>
<protein>
    <submittedName>
        <fullName evidence="2">Dehydrogenase</fullName>
    </submittedName>
</protein>
<reference evidence="2 3" key="1">
    <citation type="submission" date="2020-08" db="EMBL/GenBank/DDBJ databases">
        <title>Bridging the membrane lipid divide: bacteria of the FCB group superphylum have the potential to synthesize archaeal ether lipids.</title>
        <authorList>
            <person name="Villanueva L."/>
            <person name="Von Meijenfeldt F.A.B."/>
            <person name="Westbye A.B."/>
            <person name="Yadav S."/>
            <person name="Hopmans E.C."/>
            <person name="Dutilh B.E."/>
            <person name="Sinninghe Damste J.S."/>
        </authorList>
    </citation>
    <scope>NUCLEOTIDE SEQUENCE [LARGE SCALE GENOMIC DNA]</scope>
    <source>
        <strain evidence="2">NIOZ-UU47</strain>
    </source>
</reference>
<dbReference type="Proteomes" id="UP000614424">
    <property type="component" value="Unassembled WGS sequence"/>
</dbReference>
<dbReference type="Gene3D" id="3.50.50.60">
    <property type="entry name" value="FAD/NAD(P)-binding domain"/>
    <property type="match status" value="2"/>
</dbReference>
<dbReference type="SUPFAM" id="SSF51905">
    <property type="entry name" value="FAD/NAD(P)-binding domain"/>
    <property type="match status" value="1"/>
</dbReference>
<dbReference type="InterPro" id="IPR049516">
    <property type="entry name" value="FAD-depend_C"/>
</dbReference>
<dbReference type="PANTHER" id="PTHR42842">
    <property type="entry name" value="FAD/NAD(P)-BINDING OXIDOREDUCTASE"/>
    <property type="match status" value="1"/>
</dbReference>
<evidence type="ECO:0000259" key="1">
    <source>
        <dbReference type="Pfam" id="PF21688"/>
    </source>
</evidence>
<comment type="caution">
    <text evidence="2">The sequence shown here is derived from an EMBL/GenBank/DDBJ whole genome shotgun (WGS) entry which is preliminary data.</text>
</comment>
<evidence type="ECO:0000313" key="2">
    <source>
        <dbReference type="EMBL" id="MBC8316547.1"/>
    </source>
</evidence>
<dbReference type="Pfam" id="PF21688">
    <property type="entry name" value="FAD-depend_C"/>
    <property type="match status" value="1"/>
</dbReference>
<dbReference type="PANTHER" id="PTHR42842:SF3">
    <property type="entry name" value="FAD_NAD(P)-BINDING OXIDOREDUCTASE FAMILY PROTEIN"/>
    <property type="match status" value="1"/>
</dbReference>
<accession>A0A8J6NCB0</accession>
<gene>
    <name evidence="2" type="ORF">H8E41_01480</name>
</gene>